<dbReference type="Pfam" id="PF00582">
    <property type="entry name" value="Usp"/>
    <property type="match status" value="1"/>
</dbReference>
<proteinExistence type="inferred from homology"/>
<sequence>MFNKILLASDGSEHAIRAAEKALLLAGNNPNASIDIVYVVDGDKSKADVLHNWNSIDIDQKRKEKLTFTEQKVKRAGVDYQIKVIHGEPGPSIVKYANQNDFDVCVIGSRGLNSLQEMVLGSVSHKVAKRANCPVLIVK</sequence>
<evidence type="ECO:0000256" key="1">
    <source>
        <dbReference type="ARBA" id="ARBA00008791"/>
    </source>
</evidence>
<comment type="similarity">
    <text evidence="1">Belongs to the universal stress protein A family.</text>
</comment>
<gene>
    <name evidence="3" type="ORF">SAMN05216243_1851</name>
</gene>
<dbReference type="RefSeq" id="WP_093213280.1">
    <property type="nucleotide sequence ID" value="NZ_FNFL01000002.1"/>
</dbReference>
<keyword evidence="4" id="KW-1185">Reference proteome</keyword>
<dbReference type="Proteomes" id="UP000198694">
    <property type="component" value="Unassembled WGS sequence"/>
</dbReference>
<organism evidence="3 4">
    <name type="scientific">Sediminibacillus albus</name>
    <dbReference type="NCBI Taxonomy" id="407036"/>
    <lineage>
        <taxon>Bacteria</taxon>
        <taxon>Bacillati</taxon>
        <taxon>Bacillota</taxon>
        <taxon>Bacilli</taxon>
        <taxon>Bacillales</taxon>
        <taxon>Bacillaceae</taxon>
        <taxon>Sediminibacillus</taxon>
    </lineage>
</organism>
<name>A0A1G8YWE7_9BACI</name>
<dbReference type="PRINTS" id="PR01438">
    <property type="entry name" value="UNVRSLSTRESS"/>
</dbReference>
<dbReference type="InterPro" id="IPR006015">
    <property type="entry name" value="Universal_stress_UspA"/>
</dbReference>
<feature type="domain" description="UspA" evidence="2">
    <location>
        <begin position="1"/>
        <end position="139"/>
    </location>
</feature>
<dbReference type="PANTHER" id="PTHR46268">
    <property type="entry name" value="STRESS RESPONSE PROTEIN NHAX"/>
    <property type="match status" value="1"/>
</dbReference>
<evidence type="ECO:0000313" key="4">
    <source>
        <dbReference type="Proteomes" id="UP000198694"/>
    </source>
</evidence>
<protein>
    <submittedName>
        <fullName evidence="3">Nucleotide-binding universal stress protein, UspA family</fullName>
    </submittedName>
</protein>
<dbReference type="Gene3D" id="3.40.50.620">
    <property type="entry name" value="HUPs"/>
    <property type="match status" value="1"/>
</dbReference>
<dbReference type="OrthoDB" id="9777884at2"/>
<dbReference type="EMBL" id="FNFL01000002">
    <property type="protein sequence ID" value="SDK06754.1"/>
    <property type="molecule type" value="Genomic_DNA"/>
</dbReference>
<dbReference type="PANTHER" id="PTHR46268:SF6">
    <property type="entry name" value="UNIVERSAL STRESS PROTEIN UP12"/>
    <property type="match status" value="1"/>
</dbReference>
<accession>A0A1G8YWE7</accession>
<evidence type="ECO:0000259" key="2">
    <source>
        <dbReference type="Pfam" id="PF00582"/>
    </source>
</evidence>
<dbReference type="InterPro" id="IPR006016">
    <property type="entry name" value="UspA"/>
</dbReference>
<dbReference type="SUPFAM" id="SSF52402">
    <property type="entry name" value="Adenine nucleotide alpha hydrolases-like"/>
    <property type="match status" value="1"/>
</dbReference>
<reference evidence="3 4" key="1">
    <citation type="submission" date="2016-10" db="EMBL/GenBank/DDBJ databases">
        <authorList>
            <person name="de Groot N.N."/>
        </authorList>
    </citation>
    <scope>NUCLEOTIDE SEQUENCE [LARGE SCALE GENOMIC DNA]</scope>
    <source>
        <strain evidence="3 4">CGMCC 1.6502</strain>
    </source>
</reference>
<evidence type="ECO:0000313" key="3">
    <source>
        <dbReference type="EMBL" id="SDK06754.1"/>
    </source>
</evidence>
<dbReference type="STRING" id="407036.SAMN05216243_1851"/>
<dbReference type="InterPro" id="IPR014729">
    <property type="entry name" value="Rossmann-like_a/b/a_fold"/>
</dbReference>
<dbReference type="CDD" id="cd00293">
    <property type="entry name" value="USP-like"/>
    <property type="match status" value="1"/>
</dbReference>
<dbReference type="AlphaFoldDB" id="A0A1G8YWE7"/>